<dbReference type="GO" id="GO:0008236">
    <property type="term" value="F:serine-type peptidase activity"/>
    <property type="evidence" value="ECO:0007669"/>
    <property type="project" value="InterPro"/>
</dbReference>
<dbReference type="AlphaFoldDB" id="A0A8T4IDJ0"/>
<dbReference type="InterPro" id="IPR053536">
    <property type="entry name" value="Lasso_peptide_isopeptidase"/>
</dbReference>
<feature type="domain" description="Peptidase S9 prolyl oligopeptidase catalytic" evidence="3">
    <location>
        <begin position="519"/>
        <end position="678"/>
    </location>
</feature>
<feature type="chain" id="PRO_5035750705" evidence="2">
    <location>
        <begin position="31"/>
        <end position="712"/>
    </location>
</feature>
<dbReference type="Pfam" id="PF07676">
    <property type="entry name" value="PD40"/>
    <property type="match status" value="1"/>
</dbReference>
<dbReference type="InterPro" id="IPR011042">
    <property type="entry name" value="6-blade_b-propeller_TolB-like"/>
</dbReference>
<organism evidence="4 5">
    <name type="scientific">Stakelama marina</name>
    <dbReference type="NCBI Taxonomy" id="2826939"/>
    <lineage>
        <taxon>Bacteria</taxon>
        <taxon>Pseudomonadati</taxon>
        <taxon>Pseudomonadota</taxon>
        <taxon>Alphaproteobacteria</taxon>
        <taxon>Sphingomonadales</taxon>
        <taxon>Sphingomonadaceae</taxon>
        <taxon>Stakelama</taxon>
    </lineage>
</organism>
<dbReference type="RefSeq" id="WP_284053976.1">
    <property type="nucleotide sequence ID" value="NZ_JAGRQC010000002.1"/>
</dbReference>
<dbReference type="NCBIfam" id="NF033523">
    <property type="entry name" value="lasso_peptidase"/>
    <property type="match status" value="1"/>
</dbReference>
<gene>
    <name evidence="4" type="ORF">J7S20_09395</name>
</gene>
<dbReference type="Pfam" id="PF00326">
    <property type="entry name" value="Peptidase_S9"/>
    <property type="match status" value="1"/>
</dbReference>
<evidence type="ECO:0000313" key="5">
    <source>
        <dbReference type="Proteomes" id="UP000676996"/>
    </source>
</evidence>
<keyword evidence="5" id="KW-1185">Reference proteome</keyword>
<dbReference type="Gene3D" id="2.120.10.30">
    <property type="entry name" value="TolB, C-terminal domain"/>
    <property type="match status" value="1"/>
</dbReference>
<dbReference type="Proteomes" id="UP000676996">
    <property type="component" value="Unassembled WGS sequence"/>
</dbReference>
<dbReference type="Gene3D" id="3.40.50.1820">
    <property type="entry name" value="alpha/beta hydrolase"/>
    <property type="match status" value="1"/>
</dbReference>
<comment type="caution">
    <text evidence="4">The sequence shown here is derived from an EMBL/GenBank/DDBJ whole genome shotgun (WGS) entry which is preliminary data.</text>
</comment>
<dbReference type="SUPFAM" id="SSF53474">
    <property type="entry name" value="alpha/beta-Hydrolases"/>
    <property type="match status" value="1"/>
</dbReference>
<protein>
    <submittedName>
        <fullName evidence="4">Atxe2 family lasso peptide isopeptidase</fullName>
    </submittedName>
</protein>
<name>A0A8T4IDJ0_9SPHN</name>
<dbReference type="InterPro" id="IPR029058">
    <property type="entry name" value="AB_hydrolase_fold"/>
</dbReference>
<reference evidence="4" key="1">
    <citation type="submission" date="2021-04" db="EMBL/GenBank/DDBJ databases">
        <title>Ouciella asimina sp. nov., isolated from the surface seawater in the hydrothermal field of Okinawa Trough.</title>
        <authorList>
            <person name="Shuang W."/>
        </authorList>
    </citation>
    <scope>NUCLEOTIDE SEQUENCE</scope>
    <source>
        <strain evidence="4">LXI357</strain>
    </source>
</reference>
<dbReference type="InterPro" id="IPR001375">
    <property type="entry name" value="Peptidase_S9_cat"/>
</dbReference>
<accession>A0A8T4IDJ0</accession>
<dbReference type="GO" id="GO:0006508">
    <property type="term" value="P:proteolysis"/>
    <property type="evidence" value="ECO:0007669"/>
    <property type="project" value="InterPro"/>
</dbReference>
<sequence length="712" mass="79183">MVRVQPRAATGYVRLLFLLMSIVAAQPAWSRCTDWTPFAKRPAVTRPIAASDLLGIVGIGRPDSEPIGGPSPLAISPDGETAAFLAARADTATNRYCQALVLIDLQHSGSPRIVDRGGDFIMTEVVARGLYIPNGFPRQIVPVWSPDGRSIAYLRRAHGATHIRLVSVATGKARDIVSQATDIASFAWMPGGKRIGFASEARRHMMERQINAASRKGWLYDERVTPNTSWRPQPKAPVANSYKVVTLASGRVTDATDQEVRLVRANAGRAANSEKARAGEASASTEPTAPSPLSARRLRVTDRHGREIRCDQPACTGTFAGMWWNGGGTTLIFLKREGWDHRYTALYRWSPATGAPQRTLRTDDVLERCQLHRRKLLCLHETATHPADIVQIDPETGGIETLFDPNPGFDRLELGHVERLTWRNALGLEVYGDLALPPGYRGDKPLPTIVTLYHSRGFLRGGTGNEYPVFLFAQRGFAVLSIERPAIFAERFPELTTFDAINAADLEKWSERRSIQSAIAAGIERLIARGIADPRRLGITGLSDGASAARFALINSDLFAAASISSCCVDESSPALAGPAWAEYSRKIGYPPAYPVDDEFWRPYSFVRNARRMDTPLLLQLADSESLYALPTITALRQYHQPIEMRVFPDEFHIKWQPAHRAAIYQTNLDWFDFWLNDKIDPAPEKADEYRRWRRLRVERQQNGSTRSNRGP</sequence>
<feature type="signal peptide" evidence="2">
    <location>
        <begin position="1"/>
        <end position="30"/>
    </location>
</feature>
<keyword evidence="2" id="KW-0732">Signal</keyword>
<dbReference type="SUPFAM" id="SSF82171">
    <property type="entry name" value="DPP6 N-terminal domain-like"/>
    <property type="match status" value="1"/>
</dbReference>
<dbReference type="EMBL" id="JAGRQC010000002">
    <property type="protein sequence ID" value="MBR0552717.1"/>
    <property type="molecule type" value="Genomic_DNA"/>
</dbReference>
<evidence type="ECO:0000259" key="3">
    <source>
        <dbReference type="Pfam" id="PF00326"/>
    </source>
</evidence>
<evidence type="ECO:0000313" key="4">
    <source>
        <dbReference type="EMBL" id="MBR0552717.1"/>
    </source>
</evidence>
<feature type="region of interest" description="Disordered" evidence="1">
    <location>
        <begin position="266"/>
        <end position="294"/>
    </location>
</feature>
<proteinExistence type="predicted"/>
<dbReference type="InterPro" id="IPR011659">
    <property type="entry name" value="WD40"/>
</dbReference>
<evidence type="ECO:0000256" key="1">
    <source>
        <dbReference type="SAM" id="MobiDB-lite"/>
    </source>
</evidence>
<evidence type="ECO:0000256" key="2">
    <source>
        <dbReference type="SAM" id="SignalP"/>
    </source>
</evidence>